<feature type="transmembrane region" description="Helical" evidence="7">
    <location>
        <begin position="445"/>
        <end position="464"/>
    </location>
</feature>
<keyword evidence="6 7" id="KW-0472">Membrane</keyword>
<evidence type="ECO:0000259" key="8">
    <source>
        <dbReference type="Pfam" id="PF03600"/>
    </source>
</evidence>
<feature type="transmembrane region" description="Helical" evidence="7">
    <location>
        <begin position="531"/>
        <end position="552"/>
    </location>
</feature>
<feature type="transmembrane region" description="Helical" evidence="7">
    <location>
        <begin position="104"/>
        <end position="127"/>
    </location>
</feature>
<evidence type="ECO:0000256" key="2">
    <source>
        <dbReference type="ARBA" id="ARBA00022448"/>
    </source>
</evidence>
<feature type="transmembrane region" description="Helical" evidence="7">
    <location>
        <begin position="222"/>
        <end position="244"/>
    </location>
</feature>
<evidence type="ECO:0000313" key="10">
    <source>
        <dbReference type="Proteomes" id="UP000727993"/>
    </source>
</evidence>
<evidence type="ECO:0000256" key="4">
    <source>
        <dbReference type="ARBA" id="ARBA00022692"/>
    </source>
</evidence>
<reference evidence="9 10" key="1">
    <citation type="submission" date="2020-10" db="EMBL/GenBank/DDBJ databases">
        <title>Connecting structure to function with the recovery of over 1000 high-quality activated sludge metagenome-assembled genomes encoding full-length rRNA genes using long-read sequencing.</title>
        <authorList>
            <person name="Singleton C.M."/>
            <person name="Petriglieri F."/>
            <person name="Kristensen J.M."/>
            <person name="Kirkegaard R.H."/>
            <person name="Michaelsen T.Y."/>
            <person name="Andersen M.H."/>
            <person name="Karst S.M."/>
            <person name="Dueholm M.S."/>
            <person name="Nielsen P.H."/>
            <person name="Albertsen M."/>
        </authorList>
    </citation>
    <scope>NUCLEOTIDE SEQUENCE [LARGE SCALE GENOMIC DNA]</scope>
    <source>
        <strain evidence="9">Lyne_18-Q3-R50-59_MAXAC.006</strain>
    </source>
</reference>
<feature type="transmembrane region" description="Helical" evidence="7">
    <location>
        <begin position="161"/>
        <end position="177"/>
    </location>
</feature>
<feature type="transmembrane region" description="Helical" evidence="7">
    <location>
        <begin position="139"/>
        <end position="155"/>
    </location>
</feature>
<feature type="transmembrane region" description="Helical" evidence="7">
    <location>
        <begin position="283"/>
        <end position="300"/>
    </location>
</feature>
<keyword evidence="2" id="KW-0813">Transport</keyword>
<keyword evidence="3" id="KW-1003">Cell membrane</keyword>
<dbReference type="GO" id="GO:0005886">
    <property type="term" value="C:plasma membrane"/>
    <property type="evidence" value="ECO:0007669"/>
    <property type="project" value="UniProtKB-SubCell"/>
</dbReference>
<evidence type="ECO:0000256" key="5">
    <source>
        <dbReference type="ARBA" id="ARBA00022989"/>
    </source>
</evidence>
<dbReference type="Pfam" id="PF03600">
    <property type="entry name" value="CitMHS"/>
    <property type="match status" value="1"/>
</dbReference>
<protein>
    <recommendedName>
        <fullName evidence="8">Citrate transporter-like domain-containing protein</fullName>
    </recommendedName>
</protein>
<name>A0A936N9X0_9ACTN</name>
<evidence type="ECO:0000313" key="9">
    <source>
        <dbReference type="EMBL" id="MBK9296110.1"/>
    </source>
</evidence>
<dbReference type="InterPro" id="IPR004680">
    <property type="entry name" value="Cit_transptr-like_dom"/>
</dbReference>
<dbReference type="EMBL" id="JADJZA010000001">
    <property type="protein sequence ID" value="MBK9296110.1"/>
    <property type="molecule type" value="Genomic_DNA"/>
</dbReference>
<evidence type="ECO:0000256" key="7">
    <source>
        <dbReference type="SAM" id="Phobius"/>
    </source>
</evidence>
<sequence>MDSVGTTRKFVPGDLALPALALVAPVAAHLSTHGTGAAFILLGAFTTIVAIVSSGRLPFERWLEARSLPSREAWLPIALVAIGLAFNILPFGSVTSALLSKGGIVAFILSFALISEGLGESGFFHFVAFQVAERCRGSTSRLILYFFILTSVLTFFTSNDIVILALTPIILSVCVQARIRNVKLILLAQFIAANTVAMGLLIGSPSNIIVADGLNLSFGSYLFIMAPVTLFAFFLTYLAISVLVRKVETPGGRIFKRLTRGWEYDASYDVPQFSKYRNLTPEMLKWVAAFGASVVLLALVSQLRLSLYLAALPIACLAIWLWVRPLARRGSESSSSAAPKRKVSSLLLTMPAGIFFFGMAFFVLADAFSSLSVFSNEIVPWLNARLANGDPLSPFIGIGGTGALVNLFNDLPASALVNEALPKINFQNDLARNVSKQASLVGVNISTYVTPVGALAGLLWFNVIQREVNRLRRTRGAELVIEVPDRGDLVRFGTFTFAAVGLALGAVIYGLNGALAYVITGLDTPIVMYDTPARAILAMIGVGVAVASIVMFRRELRRRQVVLSHFRDAFVVFNRLSLLALKHKIAYAVLSVMLFIGSAAGFLYWSEGFHTKLYGGEPEYQSLKEFLVWIVAFLGSGYESELFPNSILGIMLAGLLPLVGIAGIIQILRAPSSASHQKFGEILARGGAPVSRCVLIGATINDIAVISELLEHSDRFVVVMTRDQGLASSVLESAEQRDRLHLKVLSGDVHDDMASFRVIEAQEIIFLADGTSSADYANLQYLGALDNLVHESIDGGTQSRLPKILFECSNRRVEGLLARSISNDLVQRIVVATSGDALGDHLSADLSATVESIERLYAFTGLYREGLAARGLGEAGWRLNLVVLAPEERQLFAEFARHVVGQAATDLGRTHAAQLRLDLEDVLEELASRLECRASQIVCLDVALGGSNALLGVPAAALSLQCGDVLRVGILQQSETRTGDSRGGPRVHIVYATPDSLAFAMSVVRKLDEDLLEGIGLILHVQHGAEIPSALEARIDVVTVRRNREMVDIVKALCDPESVDCLKPGERVYVFSPREGRSVTDLDSLRFIENLDAGLGDTSGFGGSVTHDGVYVAVESRHQSSRFLFEQLFVDRIFDTEVPRRNFFRNLVDSYFRTVEQSEGTSSALEFDEFCTAVKYAEHFRHYEIRRGADPFIGGGLSPGSALVGLPFDEACLAVRQRSQPPLQLLGLAKVRRVERVENEPGSGRLQMDAFFPQPDVLIEADHRLLLVPFG</sequence>
<evidence type="ECO:0000256" key="1">
    <source>
        <dbReference type="ARBA" id="ARBA00004651"/>
    </source>
</evidence>
<feature type="transmembrane region" description="Helical" evidence="7">
    <location>
        <begin position="306"/>
        <end position="323"/>
    </location>
</feature>
<feature type="transmembrane region" description="Helical" evidence="7">
    <location>
        <begin position="585"/>
        <end position="606"/>
    </location>
</feature>
<comment type="caution">
    <text evidence="9">The sequence shown here is derived from an EMBL/GenBank/DDBJ whole genome shotgun (WGS) entry which is preliminary data.</text>
</comment>
<proteinExistence type="predicted"/>
<keyword evidence="4 7" id="KW-0812">Transmembrane</keyword>
<feature type="transmembrane region" description="Helical" evidence="7">
    <location>
        <begin position="495"/>
        <end position="519"/>
    </location>
</feature>
<feature type="transmembrane region" description="Helical" evidence="7">
    <location>
        <begin position="73"/>
        <end position="92"/>
    </location>
</feature>
<dbReference type="GO" id="GO:0055085">
    <property type="term" value="P:transmembrane transport"/>
    <property type="evidence" value="ECO:0007669"/>
    <property type="project" value="InterPro"/>
</dbReference>
<gene>
    <name evidence="9" type="ORF">IPN02_04410</name>
</gene>
<dbReference type="Proteomes" id="UP000727993">
    <property type="component" value="Unassembled WGS sequence"/>
</dbReference>
<accession>A0A936N9X0</accession>
<feature type="domain" description="Citrate transporter-like" evidence="8">
    <location>
        <begin position="75"/>
        <end position="415"/>
    </location>
</feature>
<evidence type="ECO:0000256" key="3">
    <source>
        <dbReference type="ARBA" id="ARBA00022475"/>
    </source>
</evidence>
<comment type="subcellular location">
    <subcellularLocation>
        <location evidence="1">Cell membrane</location>
        <topology evidence="1">Multi-pass membrane protein</topology>
    </subcellularLocation>
</comment>
<evidence type="ECO:0000256" key="6">
    <source>
        <dbReference type="ARBA" id="ARBA00023136"/>
    </source>
</evidence>
<feature type="transmembrane region" description="Helical" evidence="7">
    <location>
        <begin position="343"/>
        <end position="365"/>
    </location>
</feature>
<dbReference type="PANTHER" id="PTHR43302">
    <property type="entry name" value="TRANSPORTER ARSB-RELATED"/>
    <property type="match status" value="1"/>
</dbReference>
<dbReference type="PANTHER" id="PTHR43302:SF5">
    <property type="entry name" value="TRANSPORTER ARSB-RELATED"/>
    <property type="match status" value="1"/>
</dbReference>
<feature type="transmembrane region" description="Helical" evidence="7">
    <location>
        <begin position="626"/>
        <end position="643"/>
    </location>
</feature>
<organism evidence="9 10">
    <name type="scientific">Candidatus Neomicrothrix subdominans</name>
    <dbReference type="NCBI Taxonomy" id="2954438"/>
    <lineage>
        <taxon>Bacteria</taxon>
        <taxon>Bacillati</taxon>
        <taxon>Actinomycetota</taxon>
        <taxon>Acidimicrobiia</taxon>
        <taxon>Acidimicrobiales</taxon>
        <taxon>Microthrixaceae</taxon>
        <taxon>Candidatus Neomicrothrix</taxon>
    </lineage>
</organism>
<keyword evidence="5 7" id="KW-1133">Transmembrane helix</keyword>
<feature type="transmembrane region" description="Helical" evidence="7">
    <location>
        <begin position="184"/>
        <end position="202"/>
    </location>
</feature>
<feature type="transmembrane region" description="Helical" evidence="7">
    <location>
        <begin position="36"/>
        <end position="52"/>
    </location>
</feature>
<dbReference type="AlphaFoldDB" id="A0A936N9X0"/>
<feature type="transmembrane region" description="Helical" evidence="7">
    <location>
        <begin position="650"/>
        <end position="668"/>
    </location>
</feature>